<dbReference type="Pfam" id="PF01244">
    <property type="entry name" value="Peptidase_M19"/>
    <property type="match status" value="1"/>
</dbReference>
<keyword evidence="1" id="KW-0224">Dipeptidase</keyword>
<dbReference type="GO" id="GO:0070573">
    <property type="term" value="F:metallodipeptidase activity"/>
    <property type="evidence" value="ECO:0007669"/>
    <property type="project" value="InterPro"/>
</dbReference>
<name>A0A072P384_SCHAZ</name>
<keyword evidence="1" id="KW-0378">Hydrolase</keyword>
<comment type="caution">
    <text evidence="1">The sequence shown here is derived from an EMBL/GenBank/DDBJ whole genome shotgun (WGS) entry which is preliminary data.</text>
</comment>
<dbReference type="Proteomes" id="UP000027936">
    <property type="component" value="Unassembled WGS sequence"/>
</dbReference>
<dbReference type="InterPro" id="IPR008257">
    <property type="entry name" value="Pept_M19"/>
</dbReference>
<protein>
    <submittedName>
        <fullName evidence="1">Zn-dependent dipeptidase, microsomal dipeptidase</fullName>
        <ecNumber evidence="1">3.4.13.19</ecNumber>
    </submittedName>
</protein>
<dbReference type="EMBL" id="JJRY01000002">
    <property type="protein sequence ID" value="KEF39955.1"/>
    <property type="molecule type" value="Genomic_DNA"/>
</dbReference>
<dbReference type="PATRIC" id="fig|1348973.3.peg.953"/>
<evidence type="ECO:0000313" key="1">
    <source>
        <dbReference type="EMBL" id="KEF39955.1"/>
    </source>
</evidence>
<dbReference type="PROSITE" id="PS51365">
    <property type="entry name" value="RENAL_DIPEPTIDASE_2"/>
    <property type="match status" value="1"/>
</dbReference>
<dbReference type="RefSeq" id="WP_035193697.1">
    <property type="nucleotide sequence ID" value="NZ_JJRY01000002.1"/>
</dbReference>
<sequence length="309" mass="35573">MMKIFDAHCDVLYKMWLNNKISFKDSDILHVNYENLVFAGSQVQCFAIYIPESVRFDDRFNVALEMVDIFYERILNENPKIKLVLEKADILKLNEEEIGAILTLEGCDAIGHDLVKLKTLYRLGVRSVGLTWNFANAVADGCREKRNGGLSNFGMEVVQLSNDLKMWTDVSHLCERSFWDTIELAQFPIASHSNVYSLFQHPRNLKDDQIKAMIAKKGIIGITFVPYFLNETVQNTHIKDILNHIDYICSLGGERNIGFGSDFDGIDDTINGLEDYRGYKVLVEELQKQYSNEQIFKFCYQNFVDTFPN</sequence>
<dbReference type="OrthoDB" id="9804920at2"/>
<dbReference type="MEROPS" id="M19.007"/>
<dbReference type="Gene3D" id="3.20.20.140">
    <property type="entry name" value="Metal-dependent hydrolases"/>
    <property type="match status" value="1"/>
</dbReference>
<dbReference type="PANTHER" id="PTHR10443">
    <property type="entry name" value="MICROSOMAL DIPEPTIDASE"/>
    <property type="match status" value="1"/>
</dbReference>
<dbReference type="PANTHER" id="PTHR10443:SF12">
    <property type="entry name" value="DIPEPTIDASE"/>
    <property type="match status" value="1"/>
</dbReference>
<dbReference type="SUPFAM" id="SSF51556">
    <property type="entry name" value="Metallo-dependent hydrolases"/>
    <property type="match status" value="1"/>
</dbReference>
<dbReference type="EC" id="3.4.13.19" evidence="1"/>
<proteinExistence type="predicted"/>
<keyword evidence="1" id="KW-0645">Protease</keyword>
<dbReference type="AlphaFoldDB" id="A0A072P384"/>
<organism evidence="1 2">
    <name type="scientific">Schinkia azotoformans MEV2011</name>
    <dbReference type="NCBI Taxonomy" id="1348973"/>
    <lineage>
        <taxon>Bacteria</taxon>
        <taxon>Bacillati</taxon>
        <taxon>Bacillota</taxon>
        <taxon>Bacilli</taxon>
        <taxon>Bacillales</taxon>
        <taxon>Bacillaceae</taxon>
        <taxon>Calidifontibacillus/Schinkia group</taxon>
        <taxon>Schinkia</taxon>
    </lineage>
</organism>
<dbReference type="InterPro" id="IPR032466">
    <property type="entry name" value="Metal_Hydrolase"/>
</dbReference>
<accession>A0A072P384</accession>
<dbReference type="GO" id="GO:0006508">
    <property type="term" value="P:proteolysis"/>
    <property type="evidence" value="ECO:0007669"/>
    <property type="project" value="InterPro"/>
</dbReference>
<gene>
    <name evidence="1" type="ORF">M670_00979</name>
</gene>
<reference evidence="1 2" key="1">
    <citation type="submission" date="2014-04" db="EMBL/GenBank/DDBJ databases">
        <title>Draft genome sequence of Bacillus azotoformans MEV2011, a (co-) denitrifying strain unable to grow in the presence of oxygen.</title>
        <authorList>
            <person name="Nielsen M."/>
            <person name="Schreiber L."/>
            <person name="Finster K."/>
            <person name="Schramm A."/>
        </authorList>
    </citation>
    <scope>NUCLEOTIDE SEQUENCE [LARGE SCALE GENOMIC DNA]</scope>
    <source>
        <strain evidence="1 2">MEV2011</strain>
    </source>
</reference>
<dbReference type="CDD" id="cd01301">
    <property type="entry name" value="rDP_like"/>
    <property type="match status" value="1"/>
</dbReference>
<evidence type="ECO:0000313" key="2">
    <source>
        <dbReference type="Proteomes" id="UP000027936"/>
    </source>
</evidence>